<evidence type="ECO:0008006" key="4">
    <source>
        <dbReference type="Google" id="ProtNLM"/>
    </source>
</evidence>
<keyword evidence="1" id="KW-0472">Membrane</keyword>
<dbReference type="Proteomes" id="UP000594800">
    <property type="component" value="Chromosome"/>
</dbReference>
<feature type="transmembrane region" description="Helical" evidence="1">
    <location>
        <begin position="67"/>
        <end position="92"/>
    </location>
</feature>
<keyword evidence="1" id="KW-1133">Transmembrane helix</keyword>
<dbReference type="RefSeq" id="WP_196102583.1">
    <property type="nucleotide sequence ID" value="NZ_CP064942.1"/>
</dbReference>
<keyword evidence="1" id="KW-0812">Transmembrane</keyword>
<accession>A0A7S9QBP2</accession>
<organism evidence="2 3">
    <name type="scientific">Pontivivens ytuae</name>
    <dbReference type="NCBI Taxonomy" id="2789856"/>
    <lineage>
        <taxon>Bacteria</taxon>
        <taxon>Pseudomonadati</taxon>
        <taxon>Pseudomonadota</taxon>
        <taxon>Alphaproteobacteria</taxon>
        <taxon>Rhodobacterales</taxon>
        <taxon>Paracoccaceae</taxon>
        <taxon>Pontivivens</taxon>
    </lineage>
</organism>
<evidence type="ECO:0000256" key="1">
    <source>
        <dbReference type="SAM" id="Phobius"/>
    </source>
</evidence>
<dbReference type="KEGG" id="poz:I0K15_16525"/>
<dbReference type="EMBL" id="CP064942">
    <property type="protein sequence ID" value="QPH53373.1"/>
    <property type="molecule type" value="Genomic_DNA"/>
</dbReference>
<evidence type="ECO:0000313" key="3">
    <source>
        <dbReference type="Proteomes" id="UP000594800"/>
    </source>
</evidence>
<gene>
    <name evidence="2" type="ORF">I0K15_16525</name>
</gene>
<dbReference type="AlphaFoldDB" id="A0A7S9QBP2"/>
<sequence length="124" mass="13096">MKREDAMGEGPEHKDNLEAFFAAGRAARPVPDDALMACILGDAAELTPQAAPAPRPRRSAWSRFNGLFGGVAGLATVAASALVGLMIGYAGADDLTLLTRDPEWSIDLGYAETEADYLDLESDV</sequence>
<evidence type="ECO:0000313" key="2">
    <source>
        <dbReference type="EMBL" id="QPH53373.1"/>
    </source>
</evidence>
<keyword evidence="3" id="KW-1185">Reference proteome</keyword>
<name>A0A7S9QBP2_9RHOB</name>
<reference evidence="2 3" key="1">
    <citation type="submission" date="2020-11" db="EMBL/GenBank/DDBJ databases">
        <title>Description of Pontivivens ytuae sp. nov. isolated from deep sea sediment of Mariana Trench.</title>
        <authorList>
            <person name="Wang Z."/>
            <person name="Sun Q.-L."/>
            <person name="Xu X.-D."/>
            <person name="Tang Y.-Z."/>
            <person name="Zhang J."/>
        </authorList>
    </citation>
    <scope>NUCLEOTIDE SEQUENCE [LARGE SCALE GENOMIC DNA]</scope>
    <source>
        <strain evidence="2 3">MT2928</strain>
    </source>
</reference>
<proteinExistence type="predicted"/>
<protein>
    <recommendedName>
        <fullName evidence="4">Dihydroorotate dehydrogenase</fullName>
    </recommendedName>
</protein>